<dbReference type="AlphaFoldDB" id="A0A0C3EVI6"/>
<name>A0A0C3EVI6_PILCF</name>
<reference evidence="2 3" key="1">
    <citation type="submission" date="2014-04" db="EMBL/GenBank/DDBJ databases">
        <authorList>
            <consortium name="DOE Joint Genome Institute"/>
            <person name="Kuo A."/>
            <person name="Tarkka M."/>
            <person name="Buscot F."/>
            <person name="Kohler A."/>
            <person name="Nagy L.G."/>
            <person name="Floudas D."/>
            <person name="Copeland A."/>
            <person name="Barry K.W."/>
            <person name="Cichocki N."/>
            <person name="Veneault-Fourrey C."/>
            <person name="LaButti K."/>
            <person name="Lindquist E.A."/>
            <person name="Lipzen A."/>
            <person name="Lundell T."/>
            <person name="Morin E."/>
            <person name="Murat C."/>
            <person name="Sun H."/>
            <person name="Tunlid A."/>
            <person name="Henrissat B."/>
            <person name="Grigoriev I.V."/>
            <person name="Hibbett D.S."/>
            <person name="Martin F."/>
            <person name="Nordberg H.P."/>
            <person name="Cantor M.N."/>
            <person name="Hua S.X."/>
        </authorList>
    </citation>
    <scope>NUCLEOTIDE SEQUENCE [LARGE SCALE GENOMIC DNA]</scope>
    <source>
        <strain evidence="2 3">F 1598</strain>
    </source>
</reference>
<feature type="compositionally biased region" description="Low complexity" evidence="1">
    <location>
        <begin position="20"/>
        <end position="37"/>
    </location>
</feature>
<dbReference type="HOGENOM" id="CLU_2923487_0_0_1"/>
<evidence type="ECO:0000313" key="3">
    <source>
        <dbReference type="Proteomes" id="UP000054166"/>
    </source>
</evidence>
<proteinExistence type="predicted"/>
<gene>
    <name evidence="2" type="ORF">PILCRDRAFT_645731</name>
</gene>
<feature type="compositionally biased region" description="Polar residues" evidence="1">
    <location>
        <begin position="1"/>
        <end position="19"/>
    </location>
</feature>
<keyword evidence="3" id="KW-1185">Reference proteome</keyword>
<organism evidence="2 3">
    <name type="scientific">Piloderma croceum (strain F 1598)</name>
    <dbReference type="NCBI Taxonomy" id="765440"/>
    <lineage>
        <taxon>Eukaryota</taxon>
        <taxon>Fungi</taxon>
        <taxon>Dikarya</taxon>
        <taxon>Basidiomycota</taxon>
        <taxon>Agaricomycotina</taxon>
        <taxon>Agaricomycetes</taxon>
        <taxon>Agaricomycetidae</taxon>
        <taxon>Atheliales</taxon>
        <taxon>Atheliaceae</taxon>
        <taxon>Piloderma</taxon>
    </lineage>
</organism>
<dbReference type="InParanoid" id="A0A0C3EVI6"/>
<evidence type="ECO:0000256" key="1">
    <source>
        <dbReference type="SAM" id="MobiDB-lite"/>
    </source>
</evidence>
<evidence type="ECO:0000313" key="2">
    <source>
        <dbReference type="EMBL" id="KIM76530.1"/>
    </source>
</evidence>
<protein>
    <submittedName>
        <fullName evidence="2">Uncharacterized protein</fullName>
    </submittedName>
</protein>
<dbReference type="Proteomes" id="UP000054166">
    <property type="component" value="Unassembled WGS sequence"/>
</dbReference>
<accession>A0A0C3EVI6</accession>
<feature type="region of interest" description="Disordered" evidence="1">
    <location>
        <begin position="1"/>
        <end position="48"/>
    </location>
</feature>
<reference evidence="3" key="2">
    <citation type="submission" date="2015-01" db="EMBL/GenBank/DDBJ databases">
        <title>Evolutionary Origins and Diversification of the Mycorrhizal Mutualists.</title>
        <authorList>
            <consortium name="DOE Joint Genome Institute"/>
            <consortium name="Mycorrhizal Genomics Consortium"/>
            <person name="Kohler A."/>
            <person name="Kuo A."/>
            <person name="Nagy L.G."/>
            <person name="Floudas D."/>
            <person name="Copeland A."/>
            <person name="Barry K.W."/>
            <person name="Cichocki N."/>
            <person name="Veneault-Fourrey C."/>
            <person name="LaButti K."/>
            <person name="Lindquist E.A."/>
            <person name="Lipzen A."/>
            <person name="Lundell T."/>
            <person name="Morin E."/>
            <person name="Murat C."/>
            <person name="Riley R."/>
            <person name="Ohm R."/>
            <person name="Sun H."/>
            <person name="Tunlid A."/>
            <person name="Henrissat B."/>
            <person name="Grigoriev I.V."/>
            <person name="Hibbett D.S."/>
            <person name="Martin F."/>
        </authorList>
    </citation>
    <scope>NUCLEOTIDE SEQUENCE [LARGE SCALE GENOMIC DNA]</scope>
    <source>
        <strain evidence="3">F 1598</strain>
    </source>
</reference>
<dbReference type="EMBL" id="KN833034">
    <property type="protein sequence ID" value="KIM76530.1"/>
    <property type="molecule type" value="Genomic_DNA"/>
</dbReference>
<sequence length="61" mass="6411">MTTSPSSTTKSLRAPNSISNTNTNTNTLNTAPKTNRLPHPPPPVPLVSPNLTAILLVHAGR</sequence>